<feature type="region of interest" description="Disordered" evidence="1">
    <location>
        <begin position="49"/>
        <end position="154"/>
    </location>
</feature>
<keyword evidence="3" id="KW-1185">Reference proteome</keyword>
<feature type="non-terminal residue" evidence="2">
    <location>
        <position position="1"/>
    </location>
</feature>
<evidence type="ECO:0000256" key="1">
    <source>
        <dbReference type="SAM" id="MobiDB-lite"/>
    </source>
</evidence>
<accession>A0AA38BS71</accession>
<dbReference type="EMBL" id="JAHRHJ020003813">
    <property type="protein sequence ID" value="KAH9289236.1"/>
    <property type="molecule type" value="Genomic_DNA"/>
</dbReference>
<feature type="compositionally biased region" description="Low complexity" evidence="1">
    <location>
        <begin position="69"/>
        <end position="82"/>
    </location>
</feature>
<proteinExistence type="predicted"/>
<feature type="compositionally biased region" description="Polar residues" evidence="1">
    <location>
        <begin position="144"/>
        <end position="154"/>
    </location>
</feature>
<dbReference type="Proteomes" id="UP000824469">
    <property type="component" value="Unassembled WGS sequence"/>
</dbReference>
<dbReference type="AlphaFoldDB" id="A0AA38BS71"/>
<feature type="compositionally biased region" description="Low complexity" evidence="1">
    <location>
        <begin position="104"/>
        <end position="128"/>
    </location>
</feature>
<comment type="caution">
    <text evidence="2">The sequence shown here is derived from an EMBL/GenBank/DDBJ whole genome shotgun (WGS) entry which is preliminary data.</text>
</comment>
<name>A0AA38BS71_TAXCH</name>
<evidence type="ECO:0000313" key="2">
    <source>
        <dbReference type="EMBL" id="KAH9289236.1"/>
    </source>
</evidence>
<gene>
    <name evidence="2" type="ORF">KI387_033353</name>
</gene>
<sequence>AINLDIAMMIQSMGGTTLPGAYDTAIRAENCLIQAGKLAPRPPMPLYLDMGNPTTSQAPELNPIPTPRNQSNNEASTSSNTSKELQEVMKQLQNLGNELVTIKRQQAQSARPYQPQAQYQARPSYQQNRPPPPQVVNQNQKPRTTSGCQAISTV</sequence>
<evidence type="ECO:0000313" key="3">
    <source>
        <dbReference type="Proteomes" id="UP000824469"/>
    </source>
</evidence>
<protein>
    <submittedName>
        <fullName evidence="2">Uncharacterized protein</fullName>
    </submittedName>
</protein>
<reference evidence="2 3" key="1">
    <citation type="journal article" date="2021" name="Nat. Plants">
        <title>The Taxus genome provides insights into paclitaxel biosynthesis.</title>
        <authorList>
            <person name="Xiong X."/>
            <person name="Gou J."/>
            <person name="Liao Q."/>
            <person name="Li Y."/>
            <person name="Zhou Q."/>
            <person name="Bi G."/>
            <person name="Li C."/>
            <person name="Du R."/>
            <person name="Wang X."/>
            <person name="Sun T."/>
            <person name="Guo L."/>
            <person name="Liang H."/>
            <person name="Lu P."/>
            <person name="Wu Y."/>
            <person name="Zhang Z."/>
            <person name="Ro D.K."/>
            <person name="Shang Y."/>
            <person name="Huang S."/>
            <person name="Yan J."/>
        </authorList>
    </citation>
    <scope>NUCLEOTIDE SEQUENCE [LARGE SCALE GENOMIC DNA]</scope>
    <source>
        <strain evidence="2">Ta-2019</strain>
    </source>
</reference>
<organism evidence="2 3">
    <name type="scientific">Taxus chinensis</name>
    <name type="common">Chinese yew</name>
    <name type="synonym">Taxus wallichiana var. chinensis</name>
    <dbReference type="NCBI Taxonomy" id="29808"/>
    <lineage>
        <taxon>Eukaryota</taxon>
        <taxon>Viridiplantae</taxon>
        <taxon>Streptophyta</taxon>
        <taxon>Embryophyta</taxon>
        <taxon>Tracheophyta</taxon>
        <taxon>Spermatophyta</taxon>
        <taxon>Pinopsida</taxon>
        <taxon>Pinidae</taxon>
        <taxon>Conifers II</taxon>
        <taxon>Cupressales</taxon>
        <taxon>Taxaceae</taxon>
        <taxon>Taxus</taxon>
    </lineage>
</organism>